<dbReference type="KEGG" id="btab:109032455"/>
<dbReference type="Pfam" id="PF01566">
    <property type="entry name" value="Nramp"/>
    <property type="match status" value="1"/>
</dbReference>
<dbReference type="GO" id="GO:0005384">
    <property type="term" value="F:manganese ion transmembrane transporter activity"/>
    <property type="evidence" value="ECO:0007669"/>
    <property type="project" value="TreeGrafter"/>
</dbReference>
<dbReference type="InterPro" id="IPR001046">
    <property type="entry name" value="NRAMP_fam"/>
</dbReference>
<accession>A0A9P0A6S5</accession>
<keyword evidence="3" id="KW-0813">Transport</keyword>
<evidence type="ECO:0000256" key="7">
    <source>
        <dbReference type="SAM" id="MobiDB-lite"/>
    </source>
</evidence>
<feature type="region of interest" description="Disordered" evidence="7">
    <location>
        <begin position="585"/>
        <end position="609"/>
    </location>
</feature>
<dbReference type="PRINTS" id="PR00447">
    <property type="entry name" value="NATRESASSCMP"/>
</dbReference>
<keyword evidence="10" id="KW-1185">Reference proteome</keyword>
<feature type="transmembrane region" description="Helical" evidence="8">
    <location>
        <begin position="498"/>
        <end position="520"/>
    </location>
</feature>
<comment type="similarity">
    <text evidence="2">Belongs to the NRAMP family.</text>
</comment>
<evidence type="ECO:0000256" key="2">
    <source>
        <dbReference type="ARBA" id="ARBA00006670"/>
    </source>
</evidence>
<evidence type="ECO:0000313" key="10">
    <source>
        <dbReference type="Proteomes" id="UP001152759"/>
    </source>
</evidence>
<dbReference type="AlphaFoldDB" id="A0A9P0A6S5"/>
<dbReference type="EMBL" id="OU963863">
    <property type="protein sequence ID" value="CAH0384554.1"/>
    <property type="molecule type" value="Genomic_DNA"/>
</dbReference>
<evidence type="ECO:0008006" key="11">
    <source>
        <dbReference type="Google" id="ProtNLM"/>
    </source>
</evidence>
<dbReference type="GO" id="GO:0005381">
    <property type="term" value="F:iron ion transmembrane transporter activity"/>
    <property type="evidence" value="ECO:0007669"/>
    <property type="project" value="TreeGrafter"/>
</dbReference>
<feature type="transmembrane region" description="Helical" evidence="8">
    <location>
        <begin position="470"/>
        <end position="486"/>
    </location>
</feature>
<sequence>MTTDPPSPLTELKPTDPTDGPPETHVPNSSGKPTMDGDCPGDHTSDQEKNQSNRNVSTETTTLQTRSAYMKDAQVIIPETEDAAFSFRKLWAFTGPGFLMSIAYLDPGNIQSDLQSGTVAKYKLLWVLLSATCLGLIMQRFAARLGVVTGLHLAEMCYRQYRTAPRLFLWLMMEVAIIGSDMQEVIGTAIAIYLLTNKFVPLWMGVLITVVDTFTFLLLDKYGLRKLELVFGFLIIVMALSFGYEFGVVKPEVASIMGGMFTPWCKDCDSTVLVQAVGIIGAVIMPHNLYLHSGLVKSREVDRSKQEKVREANLYFFVEASIALFVSFIINVFVVSVFAHGLYRKTNEDVMNVCRANNNPDWILFPNNTEPADVNIYRGGIFLGCQFGIPAMYIWALGILAAGQSSTMTGCYAGQFAMEGFLNLQWSRWKRVVFTRLIAILPTFLVAYYSKINELSDMNDLLNAVMSMQLPFAVIPTIAFTSNPHIMGSFTNGVGSKVVACIISALIIAINIYFISFVMIKYLLSHWSLTVFIIAYLTVYILTCIYLILHMFISMGVDNRFSNSKFVQSLIGTQITHDFVHNPDAASSNRNRNMGTMSSPTHQLSDYSK</sequence>
<protein>
    <recommendedName>
        <fullName evidence="11">Protein Malvolio</fullName>
    </recommendedName>
</protein>
<feature type="compositionally biased region" description="Polar residues" evidence="7">
    <location>
        <begin position="52"/>
        <end position="64"/>
    </location>
</feature>
<dbReference type="GO" id="GO:0010008">
    <property type="term" value="C:endosome membrane"/>
    <property type="evidence" value="ECO:0007669"/>
    <property type="project" value="TreeGrafter"/>
</dbReference>
<name>A0A9P0A6S5_BEMTA</name>
<dbReference type="HAMAP" id="MF_00221">
    <property type="entry name" value="NRAMP"/>
    <property type="match status" value="1"/>
</dbReference>
<organism evidence="9 10">
    <name type="scientific">Bemisia tabaci</name>
    <name type="common">Sweetpotato whitefly</name>
    <name type="synonym">Aleurodes tabaci</name>
    <dbReference type="NCBI Taxonomy" id="7038"/>
    <lineage>
        <taxon>Eukaryota</taxon>
        <taxon>Metazoa</taxon>
        <taxon>Ecdysozoa</taxon>
        <taxon>Arthropoda</taxon>
        <taxon>Hexapoda</taxon>
        <taxon>Insecta</taxon>
        <taxon>Pterygota</taxon>
        <taxon>Neoptera</taxon>
        <taxon>Paraneoptera</taxon>
        <taxon>Hemiptera</taxon>
        <taxon>Sternorrhyncha</taxon>
        <taxon>Aleyrodoidea</taxon>
        <taxon>Aleyrodidae</taxon>
        <taxon>Aleyrodinae</taxon>
        <taxon>Bemisia</taxon>
    </lineage>
</organism>
<gene>
    <name evidence="9" type="ORF">BEMITA_LOCUS3865</name>
</gene>
<evidence type="ECO:0000256" key="4">
    <source>
        <dbReference type="ARBA" id="ARBA00022692"/>
    </source>
</evidence>
<dbReference type="PANTHER" id="PTHR11706">
    <property type="entry name" value="SOLUTE CARRIER PROTEIN FAMILY 11 MEMBER"/>
    <property type="match status" value="1"/>
</dbReference>
<dbReference type="GO" id="GO:0015086">
    <property type="term" value="F:cadmium ion transmembrane transporter activity"/>
    <property type="evidence" value="ECO:0007669"/>
    <property type="project" value="TreeGrafter"/>
</dbReference>
<keyword evidence="6 8" id="KW-0472">Membrane</keyword>
<feature type="transmembrane region" description="Helical" evidence="8">
    <location>
        <begin position="125"/>
        <end position="147"/>
    </location>
</feature>
<reference evidence="9" key="1">
    <citation type="submission" date="2021-12" db="EMBL/GenBank/DDBJ databases">
        <authorList>
            <person name="King R."/>
        </authorList>
    </citation>
    <scope>NUCLEOTIDE SEQUENCE</scope>
</reference>
<dbReference type="NCBIfam" id="NF037982">
    <property type="entry name" value="Nramp_1"/>
    <property type="match status" value="1"/>
</dbReference>
<evidence type="ECO:0000256" key="6">
    <source>
        <dbReference type="ARBA" id="ARBA00023136"/>
    </source>
</evidence>
<feature type="transmembrane region" description="Helical" evidence="8">
    <location>
        <begin position="433"/>
        <end position="450"/>
    </location>
</feature>
<feature type="transmembrane region" description="Helical" evidence="8">
    <location>
        <begin position="312"/>
        <end position="339"/>
    </location>
</feature>
<feature type="transmembrane region" description="Helical" evidence="8">
    <location>
        <begin position="526"/>
        <end position="549"/>
    </location>
</feature>
<evidence type="ECO:0000313" key="9">
    <source>
        <dbReference type="EMBL" id="CAH0384554.1"/>
    </source>
</evidence>
<evidence type="ECO:0000256" key="3">
    <source>
        <dbReference type="ARBA" id="ARBA00022448"/>
    </source>
</evidence>
<feature type="region of interest" description="Disordered" evidence="7">
    <location>
        <begin position="1"/>
        <end position="64"/>
    </location>
</feature>
<feature type="compositionally biased region" description="Basic and acidic residues" evidence="7">
    <location>
        <begin position="40"/>
        <end position="51"/>
    </location>
</feature>
<feature type="transmembrane region" description="Helical" evidence="8">
    <location>
        <begin position="272"/>
        <end position="291"/>
    </location>
</feature>
<feature type="transmembrane region" description="Helical" evidence="8">
    <location>
        <begin position="226"/>
        <end position="244"/>
    </location>
</feature>
<proteinExistence type="inferred from homology"/>
<evidence type="ECO:0000256" key="1">
    <source>
        <dbReference type="ARBA" id="ARBA00004141"/>
    </source>
</evidence>
<evidence type="ECO:0000256" key="5">
    <source>
        <dbReference type="ARBA" id="ARBA00022989"/>
    </source>
</evidence>
<dbReference type="NCBIfam" id="TIGR01197">
    <property type="entry name" value="nramp"/>
    <property type="match status" value="1"/>
</dbReference>
<evidence type="ECO:0000256" key="8">
    <source>
        <dbReference type="SAM" id="Phobius"/>
    </source>
</evidence>
<dbReference type="PANTHER" id="PTHR11706:SF33">
    <property type="entry name" value="NATURAL RESISTANCE-ASSOCIATED MACROPHAGE PROTEIN 2"/>
    <property type="match status" value="1"/>
</dbReference>
<keyword evidence="5 8" id="KW-1133">Transmembrane helix</keyword>
<keyword evidence="4 8" id="KW-0812">Transmembrane</keyword>
<dbReference type="Proteomes" id="UP001152759">
    <property type="component" value="Chromosome 2"/>
</dbReference>
<comment type="subcellular location">
    <subcellularLocation>
        <location evidence="1">Membrane</location>
        <topology evidence="1">Multi-pass membrane protein</topology>
    </subcellularLocation>
</comment>
<dbReference type="GO" id="GO:0005886">
    <property type="term" value="C:plasma membrane"/>
    <property type="evidence" value="ECO:0007669"/>
    <property type="project" value="TreeGrafter"/>
</dbReference>